<name>A0AA38F7N3_TAXCH</name>
<evidence type="ECO:0000256" key="1">
    <source>
        <dbReference type="SAM" id="Phobius"/>
    </source>
</evidence>
<comment type="caution">
    <text evidence="2">The sequence shown here is derived from an EMBL/GenBank/DDBJ whole genome shotgun (WGS) entry which is preliminary data.</text>
</comment>
<keyword evidence="3" id="KW-1185">Reference proteome</keyword>
<proteinExistence type="predicted"/>
<keyword evidence="1" id="KW-1133">Transmembrane helix</keyword>
<dbReference type="AlphaFoldDB" id="A0AA38F7N3"/>
<keyword evidence="1" id="KW-0812">Transmembrane</keyword>
<protein>
    <submittedName>
        <fullName evidence="2">Uncharacterized protein</fullName>
    </submittedName>
</protein>
<keyword evidence="1" id="KW-0472">Membrane</keyword>
<dbReference type="EMBL" id="JAHRHJ020003714">
    <property type="protein sequence ID" value="KAH9291282.1"/>
    <property type="molecule type" value="Genomic_DNA"/>
</dbReference>
<sequence>SQPFVRFYSCFHHSLVEPNLEPLLAETTPISPVLPFMADPEKETEVLRLPNPSLERSFSDLVLLEGHPEPPGRVLPRVSSKEWLFSGYGEPVVGFSFFSFHVFWFSFFIKVWNGE</sequence>
<reference evidence="2 3" key="1">
    <citation type="journal article" date="2021" name="Nat. Plants">
        <title>The Taxus genome provides insights into paclitaxel biosynthesis.</title>
        <authorList>
            <person name="Xiong X."/>
            <person name="Gou J."/>
            <person name="Liao Q."/>
            <person name="Li Y."/>
            <person name="Zhou Q."/>
            <person name="Bi G."/>
            <person name="Li C."/>
            <person name="Du R."/>
            <person name="Wang X."/>
            <person name="Sun T."/>
            <person name="Guo L."/>
            <person name="Liang H."/>
            <person name="Lu P."/>
            <person name="Wu Y."/>
            <person name="Zhang Z."/>
            <person name="Ro D.K."/>
            <person name="Shang Y."/>
            <person name="Huang S."/>
            <person name="Yan J."/>
        </authorList>
    </citation>
    <scope>NUCLEOTIDE SEQUENCE [LARGE SCALE GENOMIC DNA]</scope>
    <source>
        <strain evidence="2">Ta-2019</strain>
    </source>
</reference>
<dbReference type="Proteomes" id="UP000824469">
    <property type="component" value="Unassembled WGS sequence"/>
</dbReference>
<feature type="transmembrane region" description="Helical" evidence="1">
    <location>
        <begin position="92"/>
        <end position="112"/>
    </location>
</feature>
<organism evidence="2 3">
    <name type="scientific">Taxus chinensis</name>
    <name type="common">Chinese yew</name>
    <name type="synonym">Taxus wallichiana var. chinensis</name>
    <dbReference type="NCBI Taxonomy" id="29808"/>
    <lineage>
        <taxon>Eukaryota</taxon>
        <taxon>Viridiplantae</taxon>
        <taxon>Streptophyta</taxon>
        <taxon>Embryophyta</taxon>
        <taxon>Tracheophyta</taxon>
        <taxon>Spermatophyta</taxon>
        <taxon>Pinopsida</taxon>
        <taxon>Pinidae</taxon>
        <taxon>Conifers II</taxon>
        <taxon>Cupressales</taxon>
        <taxon>Taxaceae</taxon>
        <taxon>Taxus</taxon>
    </lineage>
</organism>
<gene>
    <name evidence="2" type="ORF">KI387_043527</name>
</gene>
<evidence type="ECO:0000313" key="2">
    <source>
        <dbReference type="EMBL" id="KAH9291282.1"/>
    </source>
</evidence>
<feature type="non-terminal residue" evidence="2">
    <location>
        <position position="1"/>
    </location>
</feature>
<evidence type="ECO:0000313" key="3">
    <source>
        <dbReference type="Proteomes" id="UP000824469"/>
    </source>
</evidence>
<accession>A0AA38F7N3</accession>